<name>A0A6J2YGY8_SITOR</name>
<dbReference type="RefSeq" id="XP_030763273.1">
    <property type="nucleotide sequence ID" value="XM_030907413.1"/>
</dbReference>
<dbReference type="InParanoid" id="A0A6J2YGY8"/>
<gene>
    <name evidence="4" type="primary">LOC115887890</name>
</gene>
<dbReference type="AlphaFoldDB" id="A0A6J2YGY8"/>
<dbReference type="PANTHER" id="PTHR47055:SF3">
    <property type="entry name" value="PHORBOL-ESTER_DAG-TYPE DOMAIN-CONTAINING PROTEIN"/>
    <property type="match status" value="1"/>
</dbReference>
<dbReference type="KEGG" id="soy:115887890"/>
<organism evidence="3 4">
    <name type="scientific">Sitophilus oryzae</name>
    <name type="common">Rice weevil</name>
    <name type="synonym">Curculio oryzae</name>
    <dbReference type="NCBI Taxonomy" id="7048"/>
    <lineage>
        <taxon>Eukaryota</taxon>
        <taxon>Metazoa</taxon>
        <taxon>Ecdysozoa</taxon>
        <taxon>Arthropoda</taxon>
        <taxon>Hexapoda</taxon>
        <taxon>Insecta</taxon>
        <taxon>Pterygota</taxon>
        <taxon>Neoptera</taxon>
        <taxon>Endopterygota</taxon>
        <taxon>Coleoptera</taxon>
        <taxon>Polyphaga</taxon>
        <taxon>Cucujiformia</taxon>
        <taxon>Curculionidae</taxon>
        <taxon>Dryophthorinae</taxon>
        <taxon>Sitophilus</taxon>
    </lineage>
</organism>
<feature type="domain" description="PiggyBac transposable element-derived protein" evidence="2">
    <location>
        <begin position="118"/>
        <end position="472"/>
    </location>
</feature>
<dbReference type="GeneID" id="115887890"/>
<feature type="region of interest" description="Disordered" evidence="1">
    <location>
        <begin position="1"/>
        <end position="35"/>
    </location>
</feature>
<feature type="compositionally biased region" description="Basic and acidic residues" evidence="1">
    <location>
        <begin position="1"/>
        <end position="11"/>
    </location>
</feature>
<evidence type="ECO:0000313" key="3">
    <source>
        <dbReference type="Proteomes" id="UP000504635"/>
    </source>
</evidence>
<accession>A0A6J2YGY8</accession>
<dbReference type="InterPro" id="IPR052638">
    <property type="entry name" value="PiggyBac_TE-derived"/>
</dbReference>
<evidence type="ECO:0000256" key="1">
    <source>
        <dbReference type="SAM" id="MobiDB-lite"/>
    </source>
</evidence>
<protein>
    <submittedName>
        <fullName evidence="4">PiggyBac transposable element-derived protein 2-like</fullName>
    </submittedName>
</protein>
<dbReference type="PANTHER" id="PTHR47055">
    <property type="entry name" value="DDE_TNP_1_7 DOMAIN-CONTAINING PROTEIN"/>
    <property type="match status" value="1"/>
</dbReference>
<keyword evidence="3" id="KW-1185">Reference proteome</keyword>
<evidence type="ECO:0000313" key="4">
    <source>
        <dbReference type="RefSeq" id="XP_030763273.1"/>
    </source>
</evidence>
<proteinExistence type="predicted"/>
<dbReference type="InterPro" id="IPR029526">
    <property type="entry name" value="PGBD"/>
</dbReference>
<dbReference type="Pfam" id="PF13843">
    <property type="entry name" value="DDE_Tnp_1_7"/>
    <property type="match status" value="1"/>
</dbReference>
<dbReference type="GO" id="GO:0043565">
    <property type="term" value="F:sequence-specific DNA binding"/>
    <property type="evidence" value="ECO:0007669"/>
    <property type="project" value="TreeGrafter"/>
</dbReference>
<reference evidence="4" key="1">
    <citation type="submission" date="2025-08" db="UniProtKB">
        <authorList>
            <consortium name="RefSeq"/>
        </authorList>
    </citation>
    <scope>IDENTIFICATION</scope>
    <source>
        <tissue evidence="4">Gonads</tissue>
    </source>
</reference>
<dbReference type="OrthoDB" id="6740284at2759"/>
<feature type="compositionally biased region" description="Acidic residues" evidence="1">
    <location>
        <begin position="12"/>
        <end position="23"/>
    </location>
</feature>
<sequence>MANAPEEKSADTEGDSDDSDEETANPNHLSRGILQQPCEVRFNDSDFDEEDDNIPLSVIRNNLASTSKEYVLPMTPTVNTSNPKRRRQYNWSENIPLYNINQICTPRAPSEAASSAKTPLEFFNLFWSETIIEHIVTQSNKYAQQKNVPLNITREEFYVVLGAMLLSGYTKCPNKRMYWSSTEDVPKIIYNSIRLNRFEIIIQYLHFNDNFLNTHTDKLYKLRPIIIHLNENFRQHGGLEEHISIDESMIPYYGKHYAKQYIKGKPIRFGYKNWALCTRTGYCVTFDIYTGKSDARENKFGLGGDVVLTLLENAKICPNSGYKIYFDNYFTSIGLLDYLANRNICAMGTVRENRLERCPFPDKKEWNKKPRGAYKFMASESVLMVKWKDNKVVTAASNFSSNSIVKTSRWCRITKFKKQIDQPEIIANYNIGMGGVDKMDSLVAVYRTRIRQRKWYWPIFAYLVDVSVSNAWLLMKKHLPKDKNCSSLLVFRRYIANSLLQTYGTPSSRGRVSTTTNDVRFDNTNHIVVYSETHRWLIEEYSNEALGFVSIMSLRASENKDAAALTPSKGTEFKKLIAAHTRKGQAFGLGLEAGAFSSAIFLKTKT</sequence>
<dbReference type="Proteomes" id="UP000504635">
    <property type="component" value="Unplaced"/>
</dbReference>
<evidence type="ECO:0000259" key="2">
    <source>
        <dbReference type="Pfam" id="PF13843"/>
    </source>
</evidence>